<keyword evidence="3" id="KW-0479">Metal-binding</keyword>
<evidence type="ECO:0000313" key="12">
    <source>
        <dbReference type="Ensembl" id="ENSACCP00020023364.1"/>
    </source>
</evidence>
<keyword evidence="4" id="KW-0677">Repeat</keyword>
<evidence type="ECO:0000313" key="13">
    <source>
        <dbReference type="Proteomes" id="UP000472275"/>
    </source>
</evidence>
<dbReference type="InParanoid" id="A0A663FGV5"/>
<dbReference type="PROSITE" id="PS50157">
    <property type="entry name" value="ZINC_FINGER_C2H2_2"/>
    <property type="match status" value="2"/>
</dbReference>
<keyword evidence="7" id="KW-0805">Transcription regulation</keyword>
<dbReference type="GO" id="GO:0000978">
    <property type="term" value="F:RNA polymerase II cis-regulatory region sequence-specific DNA binding"/>
    <property type="evidence" value="ECO:0007669"/>
    <property type="project" value="TreeGrafter"/>
</dbReference>
<comment type="similarity">
    <text evidence="2">Belongs to the krueppel C2H2-type zinc-finger protein family.</text>
</comment>
<dbReference type="GO" id="GO:0005634">
    <property type="term" value="C:nucleus"/>
    <property type="evidence" value="ECO:0007669"/>
    <property type="project" value="UniProtKB-SubCell"/>
</dbReference>
<dbReference type="FunFam" id="3.30.160.60:FF:000005">
    <property type="entry name" value="Zinc finger protein 14 homolog"/>
    <property type="match status" value="1"/>
</dbReference>
<evidence type="ECO:0000256" key="6">
    <source>
        <dbReference type="ARBA" id="ARBA00022833"/>
    </source>
</evidence>
<dbReference type="Pfam" id="PF00096">
    <property type="entry name" value="zf-C2H2"/>
    <property type="match status" value="1"/>
</dbReference>
<evidence type="ECO:0000256" key="7">
    <source>
        <dbReference type="ARBA" id="ARBA00023015"/>
    </source>
</evidence>
<dbReference type="PROSITE" id="PS00028">
    <property type="entry name" value="ZINC_FINGER_C2H2_1"/>
    <property type="match status" value="1"/>
</dbReference>
<keyword evidence="13" id="KW-1185">Reference proteome</keyword>
<evidence type="ECO:0000256" key="8">
    <source>
        <dbReference type="ARBA" id="ARBA00023163"/>
    </source>
</evidence>
<dbReference type="InterPro" id="IPR013087">
    <property type="entry name" value="Znf_C2H2_type"/>
</dbReference>
<evidence type="ECO:0000256" key="3">
    <source>
        <dbReference type="ARBA" id="ARBA00022723"/>
    </source>
</evidence>
<dbReference type="GeneTree" id="ENSGT00820000127150"/>
<keyword evidence="6" id="KW-0862">Zinc</keyword>
<dbReference type="Gene3D" id="3.30.160.60">
    <property type="entry name" value="Classic Zinc Finger"/>
    <property type="match status" value="2"/>
</dbReference>
<dbReference type="SMART" id="SM00355">
    <property type="entry name" value="ZnF_C2H2"/>
    <property type="match status" value="2"/>
</dbReference>
<keyword evidence="8" id="KW-0804">Transcription</keyword>
<keyword evidence="9" id="KW-0539">Nucleus</keyword>
<evidence type="ECO:0000256" key="9">
    <source>
        <dbReference type="ARBA" id="ARBA00023242"/>
    </source>
</evidence>
<proteinExistence type="inferred from homology"/>
<accession>A0A663FGV5</accession>
<evidence type="ECO:0000256" key="2">
    <source>
        <dbReference type="ARBA" id="ARBA00006991"/>
    </source>
</evidence>
<dbReference type="GO" id="GO:0008270">
    <property type="term" value="F:zinc ion binding"/>
    <property type="evidence" value="ECO:0007669"/>
    <property type="project" value="UniProtKB-KW"/>
</dbReference>
<dbReference type="InterPro" id="IPR036236">
    <property type="entry name" value="Znf_C2H2_sf"/>
</dbReference>
<evidence type="ECO:0000259" key="11">
    <source>
        <dbReference type="PROSITE" id="PS50157"/>
    </source>
</evidence>
<reference evidence="12" key="2">
    <citation type="submission" date="2025-09" db="UniProtKB">
        <authorList>
            <consortium name="Ensembl"/>
        </authorList>
    </citation>
    <scope>IDENTIFICATION</scope>
</reference>
<dbReference type="PANTHER" id="PTHR23226:SF416">
    <property type="entry name" value="FI01424P"/>
    <property type="match status" value="1"/>
</dbReference>
<dbReference type="Proteomes" id="UP000472275">
    <property type="component" value="Chromosome 7"/>
</dbReference>
<dbReference type="SUPFAM" id="SSF57667">
    <property type="entry name" value="beta-beta-alpha zinc fingers"/>
    <property type="match status" value="1"/>
</dbReference>
<dbReference type="Ensembl" id="ENSACCT00020024395.1">
    <property type="protein sequence ID" value="ENSACCP00020023364.1"/>
    <property type="gene ID" value="ENSACCG00020016043.1"/>
</dbReference>
<dbReference type="FunFam" id="3.30.160.60:FF:000056">
    <property type="entry name" value="Zinc finger and SCAN domain-containing 20"/>
    <property type="match status" value="1"/>
</dbReference>
<comment type="subcellular location">
    <subcellularLocation>
        <location evidence="1">Nucleus</location>
    </subcellularLocation>
</comment>
<evidence type="ECO:0000256" key="4">
    <source>
        <dbReference type="ARBA" id="ARBA00022737"/>
    </source>
</evidence>
<keyword evidence="5 10" id="KW-0863">Zinc-finger</keyword>
<evidence type="ECO:0000256" key="10">
    <source>
        <dbReference type="PROSITE-ProRule" id="PRU00042"/>
    </source>
</evidence>
<dbReference type="AlphaFoldDB" id="A0A663FGV5"/>
<feature type="domain" description="C2H2-type" evidence="11">
    <location>
        <begin position="202"/>
        <end position="229"/>
    </location>
</feature>
<dbReference type="PANTHER" id="PTHR23226">
    <property type="entry name" value="ZINC FINGER AND SCAN DOMAIN-CONTAINING"/>
    <property type="match status" value="1"/>
</dbReference>
<name>A0A663FGV5_AQUCH</name>
<evidence type="ECO:0000256" key="1">
    <source>
        <dbReference type="ARBA" id="ARBA00004123"/>
    </source>
</evidence>
<organism evidence="12 13">
    <name type="scientific">Aquila chrysaetos chrysaetos</name>
    <dbReference type="NCBI Taxonomy" id="223781"/>
    <lineage>
        <taxon>Eukaryota</taxon>
        <taxon>Metazoa</taxon>
        <taxon>Chordata</taxon>
        <taxon>Craniata</taxon>
        <taxon>Vertebrata</taxon>
        <taxon>Euteleostomi</taxon>
        <taxon>Archelosauria</taxon>
        <taxon>Archosauria</taxon>
        <taxon>Dinosauria</taxon>
        <taxon>Saurischia</taxon>
        <taxon>Theropoda</taxon>
        <taxon>Coelurosauria</taxon>
        <taxon>Aves</taxon>
        <taxon>Neognathae</taxon>
        <taxon>Neoaves</taxon>
        <taxon>Telluraves</taxon>
        <taxon>Accipitrimorphae</taxon>
        <taxon>Accipitriformes</taxon>
        <taxon>Accipitridae</taxon>
        <taxon>Accipitrinae</taxon>
        <taxon>Aquila</taxon>
    </lineage>
</organism>
<protein>
    <recommendedName>
        <fullName evidence="11">C2H2-type domain-containing protein</fullName>
    </recommendedName>
</protein>
<reference evidence="12" key="1">
    <citation type="submission" date="2025-08" db="UniProtKB">
        <authorList>
            <consortium name="Ensembl"/>
        </authorList>
    </citation>
    <scope>IDENTIFICATION</scope>
</reference>
<dbReference type="GO" id="GO:0000981">
    <property type="term" value="F:DNA-binding transcription factor activity, RNA polymerase II-specific"/>
    <property type="evidence" value="ECO:0007669"/>
    <property type="project" value="TreeGrafter"/>
</dbReference>
<sequence length="263" mass="30176">MEGTRLKFTRRWGEGQGSDCVKRQIHEIACRVKSVSPMSDGLGGNYCCSAVSFRAYSRVVSKWKERRSYDEASSGNDDDPLADDPENVKQYETLLEAFEGNAFQRSEMHPRDRPGERQDDGIQLEKALEGLHGILLHPGGAIGDNHSGYSDGEEIVSQTSNFQERKASQTEKSHKCPKCNKGFRWFSDLIKHQRSHPGEKPFICSECGENFKVSSHFISQRRMHTGERPYPSWPLERWKDPTVLLKRQKQQSRLRQWEPTFGK</sequence>
<feature type="domain" description="C2H2-type" evidence="11">
    <location>
        <begin position="174"/>
        <end position="201"/>
    </location>
</feature>
<evidence type="ECO:0000256" key="5">
    <source>
        <dbReference type="ARBA" id="ARBA00022771"/>
    </source>
</evidence>